<evidence type="ECO:0000313" key="4">
    <source>
        <dbReference type="Proteomes" id="UP001430172"/>
    </source>
</evidence>
<evidence type="ECO:0000256" key="1">
    <source>
        <dbReference type="SAM" id="MobiDB-lite"/>
    </source>
</evidence>
<reference evidence="3" key="1">
    <citation type="submission" date="2021-02" db="EMBL/GenBank/DDBJ databases">
        <title>Phycicoccus sp. MQZ13P-5T, whole genome shotgun sequence.</title>
        <authorList>
            <person name="Tuo L."/>
        </authorList>
    </citation>
    <scope>NUCLEOTIDE SEQUENCE</scope>
    <source>
        <strain evidence="3">MQZ13P-5</strain>
    </source>
</reference>
<dbReference type="EMBL" id="JAFDVD010000008">
    <property type="protein sequence ID" value="MBM6400373.1"/>
    <property type="molecule type" value="Genomic_DNA"/>
</dbReference>
<dbReference type="RefSeq" id="WP_204130843.1">
    <property type="nucleotide sequence ID" value="NZ_JAFDVD010000008.1"/>
</dbReference>
<organism evidence="3 4">
    <name type="scientific">Phycicoccus sonneratiae</name>
    <dbReference type="NCBI Taxonomy" id="2807628"/>
    <lineage>
        <taxon>Bacteria</taxon>
        <taxon>Bacillati</taxon>
        <taxon>Actinomycetota</taxon>
        <taxon>Actinomycetes</taxon>
        <taxon>Micrococcales</taxon>
        <taxon>Intrasporangiaceae</taxon>
        <taxon>Phycicoccus</taxon>
    </lineage>
</organism>
<evidence type="ECO:0000313" key="3">
    <source>
        <dbReference type="EMBL" id="MBM6400373.1"/>
    </source>
</evidence>
<accession>A0ABS2CKL2</accession>
<protein>
    <submittedName>
        <fullName evidence="3">Uncharacterized protein</fullName>
    </submittedName>
</protein>
<feature type="region of interest" description="Disordered" evidence="1">
    <location>
        <begin position="62"/>
        <end position="97"/>
    </location>
</feature>
<keyword evidence="2" id="KW-0812">Transmembrane</keyword>
<keyword evidence="2" id="KW-1133">Transmembrane helix</keyword>
<evidence type="ECO:0000256" key="2">
    <source>
        <dbReference type="SAM" id="Phobius"/>
    </source>
</evidence>
<feature type="transmembrane region" description="Helical" evidence="2">
    <location>
        <begin position="37"/>
        <end position="57"/>
    </location>
</feature>
<feature type="compositionally biased region" description="Pro residues" evidence="1">
    <location>
        <begin position="70"/>
        <end position="81"/>
    </location>
</feature>
<feature type="compositionally biased region" description="Low complexity" evidence="1">
    <location>
        <begin position="82"/>
        <end position="93"/>
    </location>
</feature>
<comment type="caution">
    <text evidence="3">The sequence shown here is derived from an EMBL/GenBank/DDBJ whole genome shotgun (WGS) entry which is preliminary data.</text>
</comment>
<name>A0ABS2CKL2_9MICO</name>
<keyword evidence="4" id="KW-1185">Reference proteome</keyword>
<sequence>MPDDVLDLLVHAPEPPMSVDADRVVAGARRSRRGRRVLVGAAALTSAALVAAGATLLPDLRPGTALTPAGPTPPRVGPAPVSPTTTEPATSPPDGEQVWGTAQVMSQQRDRKGNRPVLYLTPDRWLCVGTIEDSGQVHPSSCRPAQAPVDDAFSTGQAWSLLGNLPAGVEAREYAVGLVPADITRVEVRTEDGPATAHLVPAPDPDLGQLYWADTPAVTDTTDPAGRSRVAYRGAAEVFSCDYDACVIEQGTPATDEPG</sequence>
<keyword evidence="2" id="KW-0472">Membrane</keyword>
<dbReference type="Proteomes" id="UP001430172">
    <property type="component" value="Unassembled WGS sequence"/>
</dbReference>
<proteinExistence type="predicted"/>
<gene>
    <name evidence="3" type="ORF">JQN70_08260</name>
</gene>